<dbReference type="AlphaFoldDB" id="A0A0G0YHA8"/>
<proteinExistence type="predicted"/>
<keyword evidence="1" id="KW-1133">Transmembrane helix</keyword>
<dbReference type="Proteomes" id="UP000033869">
    <property type="component" value="Unassembled WGS sequence"/>
</dbReference>
<comment type="caution">
    <text evidence="3">The sequence shown here is derived from an EMBL/GenBank/DDBJ whole genome shotgun (WGS) entry which is preliminary data.</text>
</comment>
<sequence length="190" mass="19556">MKKIIMFAGTLVAILMTFSPVWAATATNTDTGEDSNNRSVIEIINDIIQNNQNRVDIKDRESLNLNTGGSEANGNEGEGFVSSGDIRIDTQVTNEVGKACPPVCPSVTPTPIVSGVGGVPEASTVASTSGSQPTIGGVGGAVELAAGVGGAPEELPRVGGNNLELFASLLSLAFGSTYLVYWKRKVSSVS</sequence>
<organism evidence="3 4">
    <name type="scientific">candidate division CPR2 bacterium GW2011_GWC1_41_48</name>
    <dbReference type="NCBI Taxonomy" id="1618344"/>
    <lineage>
        <taxon>Bacteria</taxon>
        <taxon>Bacteria division CPR2</taxon>
    </lineage>
</organism>
<gene>
    <name evidence="3" type="ORF">UU65_C0003G0006</name>
</gene>
<protein>
    <submittedName>
        <fullName evidence="3">Uncharacterized protein</fullName>
    </submittedName>
</protein>
<keyword evidence="2" id="KW-0732">Signal</keyword>
<dbReference type="EMBL" id="LCBL01000003">
    <property type="protein sequence ID" value="KKS08951.1"/>
    <property type="molecule type" value="Genomic_DNA"/>
</dbReference>
<feature type="chain" id="PRO_5002535509" evidence="2">
    <location>
        <begin position="24"/>
        <end position="190"/>
    </location>
</feature>
<evidence type="ECO:0000313" key="4">
    <source>
        <dbReference type="Proteomes" id="UP000033869"/>
    </source>
</evidence>
<evidence type="ECO:0000313" key="3">
    <source>
        <dbReference type="EMBL" id="KKS08951.1"/>
    </source>
</evidence>
<evidence type="ECO:0000256" key="2">
    <source>
        <dbReference type="SAM" id="SignalP"/>
    </source>
</evidence>
<accession>A0A0G0YHA8</accession>
<reference evidence="3 4" key="1">
    <citation type="journal article" date="2015" name="Nature">
        <title>rRNA introns, odd ribosomes, and small enigmatic genomes across a large radiation of phyla.</title>
        <authorList>
            <person name="Brown C.T."/>
            <person name="Hug L.A."/>
            <person name="Thomas B.C."/>
            <person name="Sharon I."/>
            <person name="Castelle C.J."/>
            <person name="Singh A."/>
            <person name="Wilkins M.J."/>
            <person name="Williams K.H."/>
            <person name="Banfield J.F."/>
        </authorList>
    </citation>
    <scope>NUCLEOTIDE SEQUENCE [LARGE SCALE GENOMIC DNA]</scope>
</reference>
<feature type="transmembrane region" description="Helical" evidence="1">
    <location>
        <begin position="165"/>
        <end position="182"/>
    </location>
</feature>
<feature type="signal peptide" evidence="2">
    <location>
        <begin position="1"/>
        <end position="23"/>
    </location>
</feature>
<keyword evidence="1" id="KW-0812">Transmembrane</keyword>
<evidence type="ECO:0000256" key="1">
    <source>
        <dbReference type="SAM" id="Phobius"/>
    </source>
</evidence>
<keyword evidence="1" id="KW-0472">Membrane</keyword>
<name>A0A0G0YHA8_UNCC2</name>